<gene>
    <name evidence="5" type="ordered locus">Mboo_1645</name>
</gene>
<reference evidence="6" key="1">
    <citation type="journal article" date="2015" name="Microbiology">
        <title>Genome of Methanoregula boonei 6A8 reveals adaptations to oligotrophic peatland environments.</title>
        <authorList>
            <person name="Braeuer S."/>
            <person name="Cadillo-Quiroz H."/>
            <person name="Kyrpides N."/>
            <person name="Woyke T."/>
            <person name="Goodwin L."/>
            <person name="Detter C."/>
            <person name="Podell S."/>
            <person name="Yavitt J.B."/>
            <person name="Zinder S.H."/>
        </authorList>
    </citation>
    <scope>NUCLEOTIDE SEQUENCE [LARGE SCALE GENOMIC DNA]</scope>
    <source>
        <strain evidence="6">DSM 21154 / JCM 14090 / 6A8</strain>
    </source>
</reference>
<dbReference type="InterPro" id="IPR008927">
    <property type="entry name" value="6-PGluconate_DH-like_C_sf"/>
</dbReference>
<dbReference type="GO" id="GO:0051287">
    <property type="term" value="F:NAD binding"/>
    <property type="evidence" value="ECO:0007669"/>
    <property type="project" value="InterPro"/>
</dbReference>
<feature type="domain" description="3-hydroxyisobutyrate dehydrogenase-like NAD-binding" evidence="4">
    <location>
        <begin position="168"/>
        <end position="284"/>
    </location>
</feature>
<dbReference type="Pfam" id="PF03446">
    <property type="entry name" value="NAD_binding_2"/>
    <property type="match status" value="1"/>
</dbReference>
<dbReference type="RefSeq" id="WP_012107208.1">
    <property type="nucleotide sequence ID" value="NC_009712.1"/>
</dbReference>
<dbReference type="GO" id="GO:0050661">
    <property type="term" value="F:NADP binding"/>
    <property type="evidence" value="ECO:0007669"/>
    <property type="project" value="InterPro"/>
</dbReference>
<dbReference type="SUPFAM" id="SSF51735">
    <property type="entry name" value="NAD(P)-binding Rossmann-fold domains"/>
    <property type="match status" value="1"/>
</dbReference>
<dbReference type="Gene3D" id="1.10.1040.10">
    <property type="entry name" value="N-(1-d-carboxylethyl)-l-norvaline Dehydrogenase, domain 2"/>
    <property type="match status" value="1"/>
</dbReference>
<dbReference type="GO" id="GO:0016491">
    <property type="term" value="F:oxidoreductase activity"/>
    <property type="evidence" value="ECO:0007669"/>
    <property type="project" value="UniProtKB-KW"/>
</dbReference>
<evidence type="ECO:0000256" key="1">
    <source>
        <dbReference type="ARBA" id="ARBA00023002"/>
    </source>
</evidence>
<organism evidence="5 6">
    <name type="scientific">Methanoregula boonei (strain DSM 21154 / JCM 14090 / 6A8)</name>
    <dbReference type="NCBI Taxonomy" id="456442"/>
    <lineage>
        <taxon>Archaea</taxon>
        <taxon>Methanobacteriati</taxon>
        <taxon>Methanobacteriota</taxon>
        <taxon>Stenosarchaea group</taxon>
        <taxon>Methanomicrobia</taxon>
        <taxon>Methanomicrobiales</taxon>
        <taxon>Methanoregulaceae</taxon>
        <taxon>Methanoregula</taxon>
    </lineage>
</organism>
<dbReference type="Pfam" id="PF14833">
    <property type="entry name" value="NAD_binding_11"/>
    <property type="match status" value="1"/>
</dbReference>
<evidence type="ECO:0000313" key="5">
    <source>
        <dbReference type="EMBL" id="ABS56162.1"/>
    </source>
</evidence>
<dbReference type="OrthoDB" id="23890at2157"/>
<dbReference type="PANTHER" id="PTHR43580">
    <property type="entry name" value="OXIDOREDUCTASE GLYR1-RELATED"/>
    <property type="match status" value="1"/>
</dbReference>
<dbReference type="InterPro" id="IPR029154">
    <property type="entry name" value="HIBADH-like_NADP-bd"/>
</dbReference>
<dbReference type="KEGG" id="mbn:Mboo_1645"/>
<dbReference type="SUPFAM" id="SSF48179">
    <property type="entry name" value="6-phosphogluconate dehydrogenase C-terminal domain-like"/>
    <property type="match status" value="1"/>
</dbReference>
<dbReference type="eggNOG" id="arCOG00247">
    <property type="taxonomic scope" value="Archaea"/>
</dbReference>
<name>A7I8V1_METB6</name>
<keyword evidence="2" id="KW-0520">NAD</keyword>
<dbReference type="InterPro" id="IPR006115">
    <property type="entry name" value="6PGDH_NADP-bd"/>
</dbReference>
<dbReference type="InterPro" id="IPR036291">
    <property type="entry name" value="NAD(P)-bd_dom_sf"/>
</dbReference>
<dbReference type="InterPro" id="IPR013328">
    <property type="entry name" value="6PGD_dom2"/>
</dbReference>
<dbReference type="EMBL" id="CP000780">
    <property type="protein sequence ID" value="ABS56162.1"/>
    <property type="molecule type" value="Genomic_DNA"/>
</dbReference>
<evidence type="ECO:0000313" key="6">
    <source>
        <dbReference type="Proteomes" id="UP000002408"/>
    </source>
</evidence>
<dbReference type="STRING" id="456442.Mboo_1645"/>
<dbReference type="Proteomes" id="UP000002408">
    <property type="component" value="Chromosome"/>
</dbReference>
<dbReference type="InterPro" id="IPR015815">
    <property type="entry name" value="HIBADH-related"/>
</dbReference>
<dbReference type="PIRSF" id="PIRSF000103">
    <property type="entry name" value="HIBADH"/>
    <property type="match status" value="1"/>
</dbReference>
<evidence type="ECO:0000256" key="2">
    <source>
        <dbReference type="ARBA" id="ARBA00023027"/>
    </source>
</evidence>
<dbReference type="InterPro" id="IPR051265">
    <property type="entry name" value="HIBADH-related_NP60_sf"/>
</dbReference>
<dbReference type="HOGENOM" id="CLU_035117_0_6_2"/>
<evidence type="ECO:0000259" key="3">
    <source>
        <dbReference type="Pfam" id="PF03446"/>
    </source>
</evidence>
<keyword evidence="6" id="KW-1185">Reference proteome</keyword>
<accession>A7I8V1</accession>
<proteinExistence type="predicted"/>
<dbReference type="Gene3D" id="3.40.50.720">
    <property type="entry name" value="NAD(P)-binding Rossmann-like Domain"/>
    <property type="match status" value="1"/>
</dbReference>
<dbReference type="PANTHER" id="PTHR43580:SF2">
    <property type="entry name" value="CYTOKINE-LIKE NUCLEAR FACTOR N-PAC"/>
    <property type="match status" value="1"/>
</dbReference>
<dbReference type="GeneID" id="5411190"/>
<feature type="domain" description="6-phosphogluconate dehydrogenase NADP-binding" evidence="3">
    <location>
        <begin position="6"/>
        <end position="162"/>
    </location>
</feature>
<sequence>MKPEQTVGCIGLGHLGHTIARRLIDQGVPVAVWNRTPKKASDLGVPVAASPRDLVGRVDVVLINLFDSDAVESVLSGPEGLLSGPCTGKIIIDTTTNHFGRVSDFYAGARDHGATYLECPVLGSVVPASQGKLTVLVSGDEGTYEVVKPLLSRIGSTLYYLGEPALATKMKLINNLVLGSFMATCAEAVALGEAAGIDRGEVIDILLSGAGNSMVLAAKKDKLKNREFSPHFSSALIYKDLHYLQDLCRTLKKPLFVGSTVKEVFALARSKGIDEQDFSVLYEVFREF</sequence>
<keyword evidence="1" id="KW-0560">Oxidoreductase</keyword>
<evidence type="ECO:0000259" key="4">
    <source>
        <dbReference type="Pfam" id="PF14833"/>
    </source>
</evidence>
<protein>
    <submittedName>
        <fullName evidence="5">6-phosphogluconate dehydrogenase, NAD-binding</fullName>
    </submittedName>
</protein>
<dbReference type="AlphaFoldDB" id="A7I8V1"/>